<evidence type="ECO:0000313" key="4">
    <source>
        <dbReference type="Proteomes" id="UP001160148"/>
    </source>
</evidence>
<protein>
    <submittedName>
        <fullName evidence="3">Uncharacterized protein</fullName>
    </submittedName>
</protein>
<dbReference type="Proteomes" id="UP001160148">
    <property type="component" value="Unassembled WGS sequence"/>
</dbReference>
<dbReference type="EMBL" id="CARXXK010000002">
    <property type="protein sequence ID" value="CAI6357629.1"/>
    <property type="molecule type" value="Genomic_DNA"/>
</dbReference>
<reference evidence="3 4" key="1">
    <citation type="submission" date="2023-01" db="EMBL/GenBank/DDBJ databases">
        <authorList>
            <person name="Whitehead M."/>
        </authorList>
    </citation>
    <scope>NUCLEOTIDE SEQUENCE [LARGE SCALE GENOMIC DNA]</scope>
</reference>
<proteinExistence type="predicted"/>
<feature type="compositionally biased region" description="Low complexity" evidence="1">
    <location>
        <begin position="232"/>
        <end position="302"/>
    </location>
</feature>
<feature type="region of interest" description="Disordered" evidence="1">
    <location>
        <begin position="232"/>
        <end position="304"/>
    </location>
</feature>
<name>A0AAV0WNN1_9HEMI</name>
<sequence>MEYNIANIFISFAIMYSVAVASGSTEKNKQTDSVRTQAILDRAYLRVCPPIGNSKFEAQTLQTTSLMFGCAYMESLQAYSPLFHLWLERPEKIFVHGNCDNMQNMDHFMFECLSKLSESLPTDQDEFETGWQYISLLEHTAESMENKTKTRTYRCALYAVDDQDYNMVRSIHMVISKPVIGEQFDVSQCNGLLEILARDQNKPNIPKGYRYWPDGSLYIYLLGRKTTIFVTNPSTTTTSRRPPTTTTTSRPSATTSQPSKAISQPSTATSWPSTTSSWPSTTTSRTSTTTTTKRPTTTVKTMTTEKPHHPSWFFFPNYYLYYI</sequence>
<organism evidence="3 4">
    <name type="scientific">Macrosiphum euphorbiae</name>
    <name type="common">potato aphid</name>
    <dbReference type="NCBI Taxonomy" id="13131"/>
    <lineage>
        <taxon>Eukaryota</taxon>
        <taxon>Metazoa</taxon>
        <taxon>Ecdysozoa</taxon>
        <taxon>Arthropoda</taxon>
        <taxon>Hexapoda</taxon>
        <taxon>Insecta</taxon>
        <taxon>Pterygota</taxon>
        <taxon>Neoptera</taxon>
        <taxon>Paraneoptera</taxon>
        <taxon>Hemiptera</taxon>
        <taxon>Sternorrhyncha</taxon>
        <taxon>Aphidomorpha</taxon>
        <taxon>Aphidoidea</taxon>
        <taxon>Aphididae</taxon>
        <taxon>Macrosiphini</taxon>
        <taxon>Macrosiphum</taxon>
    </lineage>
</organism>
<comment type="caution">
    <text evidence="3">The sequence shown here is derived from an EMBL/GenBank/DDBJ whole genome shotgun (WGS) entry which is preliminary data.</text>
</comment>
<evidence type="ECO:0000313" key="3">
    <source>
        <dbReference type="EMBL" id="CAI6357629.1"/>
    </source>
</evidence>
<dbReference type="AlphaFoldDB" id="A0AAV0WNN1"/>
<evidence type="ECO:0000256" key="2">
    <source>
        <dbReference type="SAM" id="SignalP"/>
    </source>
</evidence>
<keyword evidence="2" id="KW-0732">Signal</keyword>
<feature type="chain" id="PRO_5043359331" evidence="2">
    <location>
        <begin position="24"/>
        <end position="323"/>
    </location>
</feature>
<gene>
    <name evidence="3" type="ORF">MEUPH1_LOCUS13235</name>
</gene>
<evidence type="ECO:0000256" key="1">
    <source>
        <dbReference type="SAM" id="MobiDB-lite"/>
    </source>
</evidence>
<accession>A0AAV0WNN1</accession>
<keyword evidence="4" id="KW-1185">Reference proteome</keyword>
<feature type="signal peptide" evidence="2">
    <location>
        <begin position="1"/>
        <end position="23"/>
    </location>
</feature>